<dbReference type="GO" id="GO:0003700">
    <property type="term" value="F:DNA-binding transcription factor activity"/>
    <property type="evidence" value="ECO:0007669"/>
    <property type="project" value="InterPro"/>
</dbReference>
<dbReference type="GO" id="GO:0008270">
    <property type="term" value="F:zinc ion binding"/>
    <property type="evidence" value="ECO:0007669"/>
    <property type="project" value="TreeGrafter"/>
</dbReference>
<evidence type="ECO:0000313" key="2">
    <source>
        <dbReference type="EMBL" id="SMD37354.1"/>
    </source>
</evidence>
<feature type="binding site" evidence="1">
    <location>
        <position position="113"/>
    </location>
    <ligand>
        <name>Zn(2+)</name>
        <dbReference type="ChEBI" id="CHEBI:29105"/>
    </ligand>
</feature>
<organism evidence="2 3">
    <name type="scientific">Reichenbachiella faecimaris</name>
    <dbReference type="NCBI Taxonomy" id="692418"/>
    <lineage>
        <taxon>Bacteria</taxon>
        <taxon>Pseudomonadati</taxon>
        <taxon>Bacteroidota</taxon>
        <taxon>Cytophagia</taxon>
        <taxon>Cytophagales</taxon>
        <taxon>Reichenbachiellaceae</taxon>
        <taxon>Reichenbachiella</taxon>
    </lineage>
</organism>
<dbReference type="SUPFAM" id="SSF46785">
    <property type="entry name" value="Winged helix' DNA-binding domain"/>
    <property type="match status" value="1"/>
</dbReference>
<proteinExistence type="predicted"/>
<sequence length="155" mass="17705">MQLYCVMVSFALMEAMKRQEILKKHSLRITDCRLEVLDYFIKHERALSQKDLEDALTTYDRVTLYRTLHSFIDSGVLHKIPNDNGIASYGICFDTCSPDSHQHDHVHFKCTSCGQLECVEEHIHLPAFNLPKNYKAQSVDIIVNGLCGNCSLTSK</sequence>
<dbReference type="GO" id="GO:0000976">
    <property type="term" value="F:transcription cis-regulatory region binding"/>
    <property type="evidence" value="ECO:0007669"/>
    <property type="project" value="TreeGrafter"/>
</dbReference>
<dbReference type="GO" id="GO:0045892">
    <property type="term" value="P:negative regulation of DNA-templated transcription"/>
    <property type="evidence" value="ECO:0007669"/>
    <property type="project" value="TreeGrafter"/>
</dbReference>
<evidence type="ECO:0000313" key="3">
    <source>
        <dbReference type="Proteomes" id="UP000192472"/>
    </source>
</evidence>
<dbReference type="PANTHER" id="PTHR33202:SF22">
    <property type="entry name" value="HYDROGEN PEROXIDE SENSITIVE REPRESSOR"/>
    <property type="match status" value="1"/>
</dbReference>
<dbReference type="OrthoDB" id="594893at2"/>
<gene>
    <name evidence="2" type="ORF">SAMN04488029_3367</name>
</gene>
<keyword evidence="3" id="KW-1185">Reference proteome</keyword>
<feature type="binding site" evidence="1">
    <location>
        <position position="110"/>
    </location>
    <ligand>
        <name>Zn(2+)</name>
        <dbReference type="ChEBI" id="CHEBI:29105"/>
    </ligand>
</feature>
<dbReference type="PANTHER" id="PTHR33202">
    <property type="entry name" value="ZINC UPTAKE REGULATION PROTEIN"/>
    <property type="match status" value="1"/>
</dbReference>
<dbReference type="InterPro" id="IPR036388">
    <property type="entry name" value="WH-like_DNA-bd_sf"/>
</dbReference>
<feature type="binding site" evidence="1">
    <location>
        <position position="150"/>
    </location>
    <ligand>
        <name>Zn(2+)</name>
        <dbReference type="ChEBI" id="CHEBI:29105"/>
    </ligand>
</feature>
<keyword evidence="1" id="KW-0862">Zinc</keyword>
<evidence type="ECO:0000256" key="1">
    <source>
        <dbReference type="PIRSR" id="PIRSR602481-1"/>
    </source>
</evidence>
<dbReference type="Pfam" id="PF01475">
    <property type="entry name" value="FUR"/>
    <property type="match status" value="1"/>
</dbReference>
<dbReference type="AlphaFoldDB" id="A0A1W2GLC6"/>
<feature type="binding site" evidence="1">
    <location>
        <position position="147"/>
    </location>
    <ligand>
        <name>Zn(2+)</name>
        <dbReference type="ChEBI" id="CHEBI:29105"/>
    </ligand>
</feature>
<dbReference type="InterPro" id="IPR036390">
    <property type="entry name" value="WH_DNA-bd_sf"/>
</dbReference>
<dbReference type="GO" id="GO:1900376">
    <property type="term" value="P:regulation of secondary metabolite biosynthetic process"/>
    <property type="evidence" value="ECO:0007669"/>
    <property type="project" value="TreeGrafter"/>
</dbReference>
<reference evidence="2 3" key="1">
    <citation type="submission" date="2017-04" db="EMBL/GenBank/DDBJ databases">
        <authorList>
            <person name="Afonso C.L."/>
            <person name="Miller P.J."/>
            <person name="Scott M.A."/>
            <person name="Spackman E."/>
            <person name="Goraichik I."/>
            <person name="Dimitrov K.M."/>
            <person name="Suarez D.L."/>
            <person name="Swayne D.E."/>
        </authorList>
    </citation>
    <scope>NUCLEOTIDE SEQUENCE [LARGE SCALE GENOMIC DNA]</scope>
    <source>
        <strain evidence="2 3">DSM 26133</strain>
    </source>
</reference>
<dbReference type="Gene3D" id="1.10.10.10">
    <property type="entry name" value="Winged helix-like DNA-binding domain superfamily/Winged helix DNA-binding domain"/>
    <property type="match status" value="1"/>
</dbReference>
<keyword evidence="1" id="KW-0479">Metal-binding</keyword>
<protein>
    <submittedName>
        <fullName evidence="2">Fur family transcriptional regulator, ferric uptake regulator</fullName>
    </submittedName>
</protein>
<dbReference type="Proteomes" id="UP000192472">
    <property type="component" value="Unassembled WGS sequence"/>
</dbReference>
<dbReference type="STRING" id="692418.SAMN04488029_3367"/>
<dbReference type="InterPro" id="IPR002481">
    <property type="entry name" value="FUR"/>
</dbReference>
<dbReference type="EMBL" id="FWYF01000003">
    <property type="protein sequence ID" value="SMD37354.1"/>
    <property type="molecule type" value="Genomic_DNA"/>
</dbReference>
<comment type="cofactor">
    <cofactor evidence="1">
        <name>Zn(2+)</name>
        <dbReference type="ChEBI" id="CHEBI:29105"/>
    </cofactor>
    <text evidence="1">Binds 1 zinc ion per subunit.</text>
</comment>
<accession>A0A1W2GLC6</accession>
<name>A0A1W2GLC6_REIFA</name>